<dbReference type="PROSITE" id="PS50088">
    <property type="entry name" value="ANK_REPEAT"/>
    <property type="match status" value="3"/>
</dbReference>
<accession>A0A061J9T4</accession>
<dbReference type="Pfam" id="PF12796">
    <property type="entry name" value="Ank_2"/>
    <property type="match status" value="1"/>
</dbReference>
<organism evidence="4 5">
    <name type="scientific">Trypanosoma rangeli SC58</name>
    <dbReference type="NCBI Taxonomy" id="429131"/>
    <lineage>
        <taxon>Eukaryota</taxon>
        <taxon>Discoba</taxon>
        <taxon>Euglenozoa</taxon>
        <taxon>Kinetoplastea</taxon>
        <taxon>Metakinetoplastina</taxon>
        <taxon>Trypanosomatida</taxon>
        <taxon>Trypanosomatidae</taxon>
        <taxon>Trypanosoma</taxon>
        <taxon>Herpetosoma</taxon>
    </lineage>
</organism>
<sequence length="203" mass="22498">MRQGVAEADFFKAVATKDMTLLRRLIAAKRDVNTRGERNRTPLHFCVWDNYVDGARVLLEAGADINLLDDLHDTPFLLAGAEGRVEIMKYMLKYAKPDLTLRNRYGGSALIPACERGHVEMVNLLIKAGVNVDQVNNFGWTGLLEVLELGGDDMDHVEITKALIAAGADVNLTDKEGRTPLYVAKKHNLKRISKLLEEAGGRV</sequence>
<dbReference type="PANTHER" id="PTHR24171:SF8">
    <property type="entry name" value="BRCA1-ASSOCIATED RING DOMAIN PROTEIN 1"/>
    <property type="match status" value="1"/>
</dbReference>
<dbReference type="VEuPathDB" id="TriTrypDB:TRSC58_02235"/>
<comment type="caution">
    <text evidence="4">The sequence shown here is derived from an EMBL/GenBank/DDBJ whole genome shotgun (WGS) entry which is preliminary data.</text>
</comment>
<feature type="repeat" description="ANK" evidence="3">
    <location>
        <begin position="38"/>
        <end position="70"/>
    </location>
</feature>
<dbReference type="Pfam" id="PF13637">
    <property type="entry name" value="Ank_4"/>
    <property type="match status" value="1"/>
</dbReference>
<evidence type="ECO:0000256" key="3">
    <source>
        <dbReference type="PROSITE-ProRule" id="PRU00023"/>
    </source>
</evidence>
<dbReference type="SUPFAM" id="SSF48403">
    <property type="entry name" value="Ankyrin repeat"/>
    <property type="match status" value="1"/>
</dbReference>
<dbReference type="PROSITE" id="PS50297">
    <property type="entry name" value="ANK_REP_REGION"/>
    <property type="match status" value="3"/>
</dbReference>
<name>A0A061J9T4_TRYRA</name>
<gene>
    <name evidence="4" type="ORF">TRSC58_02235</name>
</gene>
<dbReference type="InterPro" id="IPR002110">
    <property type="entry name" value="Ankyrin_rpt"/>
</dbReference>
<dbReference type="GO" id="GO:0085020">
    <property type="term" value="P:protein K6-linked ubiquitination"/>
    <property type="evidence" value="ECO:0007669"/>
    <property type="project" value="TreeGrafter"/>
</dbReference>
<dbReference type="AlphaFoldDB" id="A0A061J9T4"/>
<proteinExistence type="predicted"/>
<protein>
    <submittedName>
        <fullName evidence="4">Uncharacterized protein</fullName>
    </submittedName>
</protein>
<feature type="repeat" description="ANK" evidence="3">
    <location>
        <begin position="105"/>
        <end position="137"/>
    </location>
</feature>
<evidence type="ECO:0000313" key="4">
    <source>
        <dbReference type="EMBL" id="ESL10037.1"/>
    </source>
</evidence>
<dbReference type="Proteomes" id="UP000031737">
    <property type="component" value="Unassembled WGS sequence"/>
</dbReference>
<evidence type="ECO:0000313" key="5">
    <source>
        <dbReference type="Proteomes" id="UP000031737"/>
    </source>
</evidence>
<reference evidence="4 5" key="1">
    <citation type="submission" date="2013-07" db="EMBL/GenBank/DDBJ databases">
        <authorList>
            <person name="Stoco P.H."/>
            <person name="Wagner G."/>
            <person name="Gerber A."/>
            <person name="Zaha A."/>
            <person name="Thompson C."/>
            <person name="Bartholomeu D.C."/>
            <person name="Luckemeyer D.D."/>
            <person name="Bahia D."/>
            <person name="Loreto E."/>
            <person name="Prestes E.B."/>
            <person name="Lima F.M."/>
            <person name="Rodrigues-Luiz G."/>
            <person name="Vallejo G.A."/>
            <person name="Filho J.F."/>
            <person name="Monteiro K.M."/>
            <person name="Tyler K.M."/>
            <person name="de Almeida L.G."/>
            <person name="Ortiz M.F."/>
            <person name="Siervo M.A."/>
            <person name="de Moraes M.H."/>
            <person name="Cunha O.L."/>
            <person name="Mendonca-Neto R."/>
            <person name="Silva R."/>
            <person name="Teixeira S.M."/>
            <person name="Murta S.M."/>
            <person name="Sincero T.C."/>
            <person name="Mendes T.A."/>
            <person name="Urmenyi T.P."/>
            <person name="Silva V.G."/>
            <person name="da Rocha W.D."/>
            <person name="Andersson B."/>
            <person name="Romanha A.J."/>
            <person name="Steindel M."/>
            <person name="de Vasconcelos A.T."/>
            <person name="Grisard E.C."/>
        </authorList>
    </citation>
    <scope>NUCLEOTIDE SEQUENCE [LARGE SCALE GENOMIC DNA]</scope>
    <source>
        <strain evidence="4 5">SC58</strain>
    </source>
</reference>
<evidence type="ECO:0000256" key="1">
    <source>
        <dbReference type="ARBA" id="ARBA00022737"/>
    </source>
</evidence>
<dbReference type="PANTHER" id="PTHR24171">
    <property type="entry name" value="ANKYRIN REPEAT DOMAIN-CONTAINING PROTEIN 39-RELATED"/>
    <property type="match status" value="1"/>
</dbReference>
<dbReference type="SMART" id="SM00248">
    <property type="entry name" value="ANK"/>
    <property type="match status" value="4"/>
</dbReference>
<evidence type="ECO:0000256" key="2">
    <source>
        <dbReference type="ARBA" id="ARBA00023043"/>
    </source>
</evidence>
<dbReference type="InterPro" id="IPR036770">
    <property type="entry name" value="Ankyrin_rpt-contain_sf"/>
</dbReference>
<keyword evidence="5" id="KW-1185">Reference proteome</keyword>
<dbReference type="Gene3D" id="1.25.40.20">
    <property type="entry name" value="Ankyrin repeat-containing domain"/>
    <property type="match status" value="1"/>
</dbReference>
<keyword evidence="2 3" id="KW-0040">ANK repeat</keyword>
<feature type="repeat" description="ANK" evidence="3">
    <location>
        <begin position="176"/>
        <end position="203"/>
    </location>
</feature>
<dbReference type="OrthoDB" id="269113at2759"/>
<dbReference type="EMBL" id="AUPL01002235">
    <property type="protein sequence ID" value="ESL10037.1"/>
    <property type="molecule type" value="Genomic_DNA"/>
</dbReference>
<dbReference type="GO" id="GO:0004842">
    <property type="term" value="F:ubiquitin-protein transferase activity"/>
    <property type="evidence" value="ECO:0007669"/>
    <property type="project" value="TreeGrafter"/>
</dbReference>
<keyword evidence="1" id="KW-0677">Repeat</keyword>